<dbReference type="PRINTS" id="PR00111">
    <property type="entry name" value="ABHYDROLASE"/>
</dbReference>
<dbReference type="Gene3D" id="3.40.50.1820">
    <property type="entry name" value="alpha/beta hydrolase"/>
    <property type="match status" value="1"/>
</dbReference>
<dbReference type="PRINTS" id="PR00412">
    <property type="entry name" value="EPOXHYDRLASE"/>
</dbReference>
<organism evidence="2 3">
    <name type="scientific">Methanobrevibacter thaueri</name>
    <dbReference type="NCBI Taxonomy" id="190975"/>
    <lineage>
        <taxon>Archaea</taxon>
        <taxon>Methanobacteriati</taxon>
        <taxon>Methanobacteriota</taxon>
        <taxon>Methanomada group</taxon>
        <taxon>Methanobacteria</taxon>
        <taxon>Methanobacteriales</taxon>
        <taxon>Methanobacteriaceae</taxon>
        <taxon>Methanobrevibacter</taxon>
    </lineage>
</organism>
<reference evidence="2 3" key="1">
    <citation type="submission" date="2017-03" db="EMBL/GenBank/DDBJ databases">
        <title>Genome sequence of Methanobrevibacter thaueri.</title>
        <authorList>
            <person name="Poehlein A."/>
            <person name="Seedorf H."/>
            <person name="Daniel R."/>
        </authorList>
    </citation>
    <scope>NUCLEOTIDE SEQUENCE [LARGE SCALE GENOMIC DNA]</scope>
    <source>
        <strain evidence="2 3">DSM 11995</strain>
    </source>
</reference>
<gene>
    <name evidence="2" type="primary">bpoC</name>
    <name evidence="2" type="ORF">MBBTH_07680</name>
</gene>
<dbReference type="Proteomes" id="UP000251717">
    <property type="component" value="Unassembled WGS sequence"/>
</dbReference>
<evidence type="ECO:0000259" key="1">
    <source>
        <dbReference type="Pfam" id="PF00561"/>
    </source>
</evidence>
<dbReference type="EMBL" id="MZGS01000017">
    <property type="protein sequence ID" value="PWB87799.1"/>
    <property type="molecule type" value="Genomic_DNA"/>
</dbReference>
<dbReference type="GO" id="GO:0016020">
    <property type="term" value="C:membrane"/>
    <property type="evidence" value="ECO:0007669"/>
    <property type="project" value="TreeGrafter"/>
</dbReference>
<name>A0A315XRW3_9EURY</name>
<dbReference type="EC" id="1.11.1.18" evidence="2"/>
<protein>
    <submittedName>
        <fullName evidence="2">Putative non-heme bromoperoxidase BpoC</fullName>
        <ecNumber evidence="2">1.11.1.18</ecNumber>
    </submittedName>
</protein>
<keyword evidence="2" id="KW-0560">Oxidoreductase</keyword>
<dbReference type="InterPro" id="IPR050266">
    <property type="entry name" value="AB_hydrolase_sf"/>
</dbReference>
<dbReference type="PANTHER" id="PTHR43798">
    <property type="entry name" value="MONOACYLGLYCEROL LIPASE"/>
    <property type="match status" value="1"/>
</dbReference>
<keyword evidence="3" id="KW-1185">Reference proteome</keyword>
<comment type="caution">
    <text evidence="2">The sequence shown here is derived from an EMBL/GenBank/DDBJ whole genome shotgun (WGS) entry which is preliminary data.</text>
</comment>
<dbReference type="Pfam" id="PF00561">
    <property type="entry name" value="Abhydrolase_1"/>
    <property type="match status" value="1"/>
</dbReference>
<dbReference type="SUPFAM" id="SSF53474">
    <property type="entry name" value="alpha/beta-Hydrolases"/>
    <property type="match status" value="1"/>
</dbReference>
<dbReference type="InterPro" id="IPR000639">
    <property type="entry name" value="Epox_hydrolase-like"/>
</dbReference>
<evidence type="ECO:0000313" key="3">
    <source>
        <dbReference type="Proteomes" id="UP000251717"/>
    </source>
</evidence>
<dbReference type="AlphaFoldDB" id="A0A315XRW3"/>
<feature type="domain" description="AB hydrolase-1" evidence="1">
    <location>
        <begin position="23"/>
        <end position="254"/>
    </location>
</feature>
<sequence length="267" mass="29599">MKKFLDVNGIEICIDDTEEGETALLLIHGLTGDKSTMYPVRDMFKDDYRIITIDTRGHGESTHPKEYTIDDHADDIHGIIKELNLEKVDILGYSMGSYIALRAAEAKCDDIDHLVLLCTKPNGKTSSVARLLKEANLDITQVTPEEMMQVIIKASVAPQSLEKVESGELDILKLLNGEEAYELNAEEKAAEDASLANFDNSNDYDKVTCKTLVIGAEYDGINPPELGREVADGIDGARFELINDAGHLVIIEQPEEFQNIVNDFLKD</sequence>
<dbReference type="InterPro" id="IPR000073">
    <property type="entry name" value="AB_hydrolase_1"/>
</dbReference>
<proteinExistence type="predicted"/>
<dbReference type="GO" id="GO:0019806">
    <property type="term" value="F:bromide peroxidase activity"/>
    <property type="evidence" value="ECO:0007669"/>
    <property type="project" value="UniProtKB-EC"/>
</dbReference>
<dbReference type="GO" id="GO:0047372">
    <property type="term" value="F:monoacylglycerol lipase activity"/>
    <property type="evidence" value="ECO:0007669"/>
    <property type="project" value="TreeGrafter"/>
</dbReference>
<dbReference type="GO" id="GO:0046464">
    <property type="term" value="P:acylglycerol catabolic process"/>
    <property type="evidence" value="ECO:0007669"/>
    <property type="project" value="TreeGrafter"/>
</dbReference>
<keyword evidence="2" id="KW-0575">Peroxidase</keyword>
<dbReference type="InterPro" id="IPR029058">
    <property type="entry name" value="AB_hydrolase_fold"/>
</dbReference>
<accession>A0A315XRW3</accession>
<dbReference type="PANTHER" id="PTHR43798:SF5">
    <property type="entry name" value="MONOACYLGLYCEROL LIPASE ABHD6"/>
    <property type="match status" value="1"/>
</dbReference>
<evidence type="ECO:0000313" key="2">
    <source>
        <dbReference type="EMBL" id="PWB87799.1"/>
    </source>
</evidence>